<dbReference type="InterPro" id="IPR057948">
    <property type="entry name" value="TPR_TRIP12_N"/>
</dbReference>
<accession>A0A1Y2BK37</accession>
<dbReference type="Proteomes" id="UP000193920">
    <property type="component" value="Unassembled WGS sequence"/>
</dbReference>
<dbReference type="Pfam" id="PF25579">
    <property type="entry name" value="TPR_TRIP12_N"/>
    <property type="match status" value="1"/>
</dbReference>
<dbReference type="EMBL" id="MCOG01000153">
    <property type="protein sequence ID" value="ORY35133.1"/>
    <property type="molecule type" value="Genomic_DNA"/>
</dbReference>
<dbReference type="Gene3D" id="1.25.10.10">
    <property type="entry name" value="Leucine-rich Repeat Variant"/>
    <property type="match status" value="1"/>
</dbReference>
<gene>
    <name evidence="5" type="ORF">LY90DRAFT_625796</name>
</gene>
<comment type="caution">
    <text evidence="5">The sequence shown here is derived from an EMBL/GenBank/DDBJ whole genome shotgun (WGS) entry which is preliminary data.</text>
</comment>
<evidence type="ECO:0000256" key="1">
    <source>
        <dbReference type="ARBA" id="ARBA00000885"/>
    </source>
</evidence>
<name>A0A1Y2BK37_9FUNG</name>
<reference evidence="5 6" key="1">
    <citation type="submission" date="2016-08" db="EMBL/GenBank/DDBJ databases">
        <title>A Parts List for Fungal Cellulosomes Revealed by Comparative Genomics.</title>
        <authorList>
            <consortium name="DOE Joint Genome Institute"/>
            <person name="Haitjema C.H."/>
            <person name="Gilmore S.P."/>
            <person name="Henske J.K."/>
            <person name="Solomon K.V."/>
            <person name="De Groot R."/>
            <person name="Kuo A."/>
            <person name="Mondo S.J."/>
            <person name="Salamov A.A."/>
            <person name="Labutti K."/>
            <person name="Zhao Z."/>
            <person name="Chiniquy J."/>
            <person name="Barry K."/>
            <person name="Brewer H.M."/>
            <person name="Purvine S.O."/>
            <person name="Wright A.T."/>
            <person name="Boxma B."/>
            <person name="Van Alen T."/>
            <person name="Hackstein J.H."/>
            <person name="Baker S.E."/>
            <person name="Grigoriev I.V."/>
            <person name="O'Malley M.A."/>
        </authorList>
    </citation>
    <scope>NUCLEOTIDE SEQUENCE [LARGE SCALE GENOMIC DNA]</scope>
    <source>
        <strain evidence="5 6">G1</strain>
    </source>
</reference>
<dbReference type="InterPro" id="IPR016024">
    <property type="entry name" value="ARM-type_fold"/>
</dbReference>
<dbReference type="InterPro" id="IPR045322">
    <property type="entry name" value="HECTD1/TRIP12-like"/>
</dbReference>
<keyword evidence="6" id="KW-1185">Reference proteome</keyword>
<organism evidence="5 6">
    <name type="scientific">Neocallimastix californiae</name>
    <dbReference type="NCBI Taxonomy" id="1754190"/>
    <lineage>
        <taxon>Eukaryota</taxon>
        <taxon>Fungi</taxon>
        <taxon>Fungi incertae sedis</taxon>
        <taxon>Chytridiomycota</taxon>
        <taxon>Chytridiomycota incertae sedis</taxon>
        <taxon>Neocallimastigomycetes</taxon>
        <taxon>Neocallimastigales</taxon>
        <taxon>Neocallimastigaceae</taxon>
        <taxon>Neocallimastix</taxon>
    </lineage>
</organism>
<keyword evidence="3" id="KW-0808">Transferase</keyword>
<protein>
    <recommendedName>
        <fullName evidence="2">HECT-type E3 ubiquitin transferase</fullName>
        <ecNumber evidence="2">2.3.2.26</ecNumber>
    </recommendedName>
</protein>
<dbReference type="AlphaFoldDB" id="A0A1Y2BK37"/>
<evidence type="ECO:0000313" key="5">
    <source>
        <dbReference type="EMBL" id="ORY35133.1"/>
    </source>
</evidence>
<dbReference type="EC" id="2.3.2.26" evidence="2"/>
<feature type="domain" description="E3 ubiquitin-protein ligase TRIP12-like TPR repeats" evidence="4">
    <location>
        <begin position="122"/>
        <end position="188"/>
    </location>
</feature>
<evidence type="ECO:0000259" key="4">
    <source>
        <dbReference type="Pfam" id="PF25579"/>
    </source>
</evidence>
<evidence type="ECO:0000256" key="3">
    <source>
        <dbReference type="ARBA" id="ARBA00022679"/>
    </source>
</evidence>
<dbReference type="GO" id="GO:0061630">
    <property type="term" value="F:ubiquitin protein ligase activity"/>
    <property type="evidence" value="ECO:0007669"/>
    <property type="project" value="UniProtKB-EC"/>
</dbReference>
<dbReference type="STRING" id="1754190.A0A1Y2BK37"/>
<evidence type="ECO:0000256" key="2">
    <source>
        <dbReference type="ARBA" id="ARBA00012485"/>
    </source>
</evidence>
<dbReference type="OrthoDB" id="2162967at2759"/>
<dbReference type="PANTHER" id="PTHR45670">
    <property type="entry name" value="E3 UBIQUITIN-PROTEIN LIGASE TRIP12"/>
    <property type="match status" value="1"/>
</dbReference>
<dbReference type="SUPFAM" id="SSF48371">
    <property type="entry name" value="ARM repeat"/>
    <property type="match status" value="1"/>
</dbReference>
<dbReference type="PANTHER" id="PTHR45670:SF1">
    <property type="entry name" value="E3 UBIQUITIN-PROTEIN LIGASE HECTD1"/>
    <property type="match status" value="1"/>
</dbReference>
<dbReference type="GO" id="GO:0000209">
    <property type="term" value="P:protein polyubiquitination"/>
    <property type="evidence" value="ECO:0007669"/>
    <property type="project" value="TreeGrafter"/>
</dbReference>
<sequence>MDSSIHNDMCLDPVDVIENEKDSSNNNNNNNALGENQMNLRRRELLNNLTKYDNLVFLMTALQDLSGILCVATEDMFIGHRSLRLLGGTPEEYIAALINILDSPVVSAMGFSDDFGMGNEFVIDIMLLVYRCINNFIEAFPPCQYLIIKYRGVKILINKLVEIEYIDLAEHILSILNKISMDQPNSILRTCKLLNIIQYFDFYPLHVQRVSISIIGNASKALLTSNKHYDEYYTMLKEVVPILENLLSYSDKKIVDGVTLSLANISLWTSKLNNKIEELFSDDFINSITEYFLPNKSSKIQIHDSFIFVELIKILIGVFRGSPKKAFNIIKSNDLISIVKNYFLINDIDINNTTDLNSKISPIILNNPIEETKIILELISEILPDLPDEGIWRMTAKEGGEVNTEQQNNQNLSIENKLSFFKNEPEVLKEYSKNIFPVLIEIFLCSSNMSIRKLSVESVSKIIWWVNKLDTEYNTNNLQEVIENKDEFGKFVSELCALNNNDAILNGSINNINDNIDYDSLFLLCIGLQLSTIVIERNSEYFEKMFIRDGLLSIIDRILESKENITKLYKRMEQKSSFYETNQSSTQKKTLSEIKSKFMKKNIHFQINIKH</sequence>
<dbReference type="GO" id="GO:0043161">
    <property type="term" value="P:proteasome-mediated ubiquitin-dependent protein catabolic process"/>
    <property type="evidence" value="ECO:0007669"/>
    <property type="project" value="TreeGrafter"/>
</dbReference>
<dbReference type="InterPro" id="IPR011989">
    <property type="entry name" value="ARM-like"/>
</dbReference>
<comment type="catalytic activity">
    <reaction evidence="1">
        <text>S-ubiquitinyl-[E2 ubiquitin-conjugating enzyme]-L-cysteine + [acceptor protein]-L-lysine = [E2 ubiquitin-conjugating enzyme]-L-cysteine + N(6)-ubiquitinyl-[acceptor protein]-L-lysine.</text>
        <dbReference type="EC" id="2.3.2.26"/>
    </reaction>
</comment>
<evidence type="ECO:0000313" key="6">
    <source>
        <dbReference type="Proteomes" id="UP000193920"/>
    </source>
</evidence>
<proteinExistence type="predicted"/>